<evidence type="ECO:0000313" key="2">
    <source>
        <dbReference type="EMBL" id="KYC58329.1"/>
    </source>
</evidence>
<evidence type="ECO:0000313" key="1">
    <source>
        <dbReference type="EMBL" id="KYC54975.1"/>
    </source>
</evidence>
<accession>A0A150JM37</accession>
<evidence type="ECO:0000313" key="3">
    <source>
        <dbReference type="Proteomes" id="UP000092420"/>
    </source>
</evidence>
<dbReference type="EMBL" id="LNJE01000003">
    <property type="protein sequence ID" value="KYC58329.1"/>
    <property type="molecule type" value="Genomic_DNA"/>
</dbReference>
<evidence type="ECO:0008006" key="4">
    <source>
        <dbReference type="Google" id="ProtNLM"/>
    </source>
</evidence>
<dbReference type="Proteomes" id="UP000092420">
    <property type="component" value="Unassembled WGS sequence"/>
</dbReference>
<dbReference type="AlphaFoldDB" id="A0A150JCU9"/>
<gene>
    <name evidence="1" type="ORF">AN188_00603</name>
    <name evidence="2" type="ORF">APG09_00349</name>
</gene>
<dbReference type="EMBL" id="LNJB01000005">
    <property type="protein sequence ID" value="KYC54975.1"/>
    <property type="molecule type" value="Genomic_DNA"/>
</dbReference>
<organism evidence="1 3">
    <name type="scientific">Candidatus Methanofastidiosum methylothiophilum</name>
    <dbReference type="NCBI Taxonomy" id="1705564"/>
    <lineage>
        <taxon>Archaea</taxon>
        <taxon>Methanobacteriati</taxon>
        <taxon>Methanobacteriota</taxon>
        <taxon>Stenosarchaea group</taxon>
        <taxon>Candidatus Methanofastidiosia</taxon>
        <taxon>Candidatus Methanofastidiosales</taxon>
        <taxon>Candidatus Methanofastidiosaceae</taxon>
        <taxon>Candidatus Methanofastidiosum</taxon>
    </lineage>
</organism>
<proteinExistence type="predicted"/>
<protein>
    <recommendedName>
        <fullName evidence="4">DUF2225 domain-containing protein</fullName>
    </recommendedName>
</protein>
<accession>A0A150JCU9</accession>
<comment type="caution">
    <text evidence="1">The sequence shown here is derived from an EMBL/GenBank/DDBJ whole genome shotgun (WGS) entry which is preliminary data.</text>
</comment>
<name>A0A150JCU9_9EURY</name>
<sequence length="220" mass="25727">MTTVCKEETECSICNKKSSHELIMSTNAFGSPDLDTRPPEMRRSTMIYWVQECPYCGYCNENIGYANKEYPELIKTESYRDQLKNKDYPQLANRFLCNSFLTERDKSYKESGLQSLYAAWACDDSPEHSEMAIKCRERAYDLFQLAKSNGENIFNNDLEDGVILVELLRRMKRFDEGLEKCIKEISKNSNGILKKILEYEKLLIENKDSYCHNVREIQLK</sequence>
<reference evidence="1 3" key="1">
    <citation type="journal article" date="2016" name="ISME J.">
        <title>Chasing the elusive Euryarchaeota class WSA2: genomes reveal a uniquely fastidious methyl-reducing methanogen.</title>
        <authorList>
            <person name="Nobu M.K."/>
            <person name="Narihiro T."/>
            <person name="Kuroda K."/>
            <person name="Mei R."/>
            <person name="Liu W.T."/>
        </authorList>
    </citation>
    <scope>NUCLEOTIDE SEQUENCE [LARGE SCALE GENOMIC DNA]</scope>
    <source>
        <strain evidence="1">ADurb1013_Bin02101</strain>
        <strain evidence="2">ADurb1213_Bin02801</strain>
    </source>
</reference>